<gene>
    <name evidence="7" type="primary">rfbX</name>
    <name evidence="7" type="ORF">JKKLCJKK_00794</name>
</gene>
<dbReference type="InterPro" id="IPR002797">
    <property type="entry name" value="Polysacc_synth"/>
</dbReference>
<feature type="transmembrane region" description="Helical" evidence="6">
    <location>
        <begin position="90"/>
        <end position="109"/>
    </location>
</feature>
<feature type="transmembrane region" description="Helical" evidence="6">
    <location>
        <begin position="357"/>
        <end position="382"/>
    </location>
</feature>
<dbReference type="GO" id="GO:0005886">
    <property type="term" value="C:plasma membrane"/>
    <property type="evidence" value="ECO:0007669"/>
    <property type="project" value="UniProtKB-SubCell"/>
</dbReference>
<dbReference type="AlphaFoldDB" id="A0A5K1J2B7"/>
<keyword evidence="3 6" id="KW-0812">Transmembrane</keyword>
<evidence type="ECO:0000256" key="4">
    <source>
        <dbReference type="ARBA" id="ARBA00022989"/>
    </source>
</evidence>
<dbReference type="PANTHER" id="PTHR30250:SF11">
    <property type="entry name" value="O-ANTIGEN TRANSPORTER-RELATED"/>
    <property type="match status" value="1"/>
</dbReference>
<evidence type="ECO:0000256" key="2">
    <source>
        <dbReference type="ARBA" id="ARBA00022475"/>
    </source>
</evidence>
<dbReference type="PANTHER" id="PTHR30250">
    <property type="entry name" value="PST FAMILY PREDICTED COLANIC ACID TRANSPORTER"/>
    <property type="match status" value="1"/>
</dbReference>
<dbReference type="Pfam" id="PF01943">
    <property type="entry name" value="Polysacc_synt"/>
    <property type="match status" value="1"/>
</dbReference>
<evidence type="ECO:0000256" key="6">
    <source>
        <dbReference type="SAM" id="Phobius"/>
    </source>
</evidence>
<feature type="transmembrane region" description="Helical" evidence="6">
    <location>
        <begin position="43"/>
        <end position="63"/>
    </location>
</feature>
<feature type="transmembrane region" description="Helical" evidence="6">
    <location>
        <begin position="290"/>
        <end position="312"/>
    </location>
</feature>
<dbReference type="RefSeq" id="WP_156848797.1">
    <property type="nucleotide sequence ID" value="NZ_CABWIC010000011.1"/>
</dbReference>
<dbReference type="EMBL" id="CABWIC010000011">
    <property type="protein sequence ID" value="VWL96854.1"/>
    <property type="molecule type" value="Genomic_DNA"/>
</dbReference>
<name>A0A5K1J2B7_9ACTN</name>
<protein>
    <submittedName>
        <fullName evidence="7">O-antigen transporter</fullName>
    </submittedName>
</protein>
<feature type="transmembrane region" description="Helical" evidence="6">
    <location>
        <begin position="216"/>
        <end position="239"/>
    </location>
</feature>
<keyword evidence="5 6" id="KW-0472">Membrane</keyword>
<keyword evidence="2" id="KW-1003">Cell membrane</keyword>
<comment type="subcellular location">
    <subcellularLocation>
        <location evidence="1">Cell membrane</location>
        <topology evidence="1">Multi-pass membrane protein</topology>
    </subcellularLocation>
</comment>
<evidence type="ECO:0000256" key="3">
    <source>
        <dbReference type="ARBA" id="ARBA00022692"/>
    </source>
</evidence>
<dbReference type="GeneID" id="77465782"/>
<accession>A0A5K1J2B7</accession>
<organism evidence="7 8">
    <name type="scientific">Collinsella intestinalis</name>
    <dbReference type="NCBI Taxonomy" id="147207"/>
    <lineage>
        <taxon>Bacteria</taxon>
        <taxon>Bacillati</taxon>
        <taxon>Actinomycetota</taxon>
        <taxon>Coriobacteriia</taxon>
        <taxon>Coriobacteriales</taxon>
        <taxon>Coriobacteriaceae</taxon>
        <taxon>Collinsella</taxon>
    </lineage>
</organism>
<evidence type="ECO:0000313" key="7">
    <source>
        <dbReference type="EMBL" id="VWL96854.1"/>
    </source>
</evidence>
<feature type="transmembrane region" description="Helical" evidence="6">
    <location>
        <begin position="332"/>
        <end position="350"/>
    </location>
</feature>
<sequence length="417" mass="45171">MSHKSFYLNTLWQYGLQIVKYILPLLVMPYLTRALGPDSYGVYAYILSFMTFAQTFVDFGFNLSGTNQIVAARTIREQEEVVGAISQARLFLCLITGAACAAIGFFMPIVRANAMYALISYVAVCTRSLAPDFLFQGREQMGPLTTRYLVSKSVSVLLTFLLVRSSADLLWVPILDVVAGLIALGWSFVAAKRRFGVGIHFTSASRAISELVRSGYYCASNMASVALSGVTTLVIGVAITDTTQIAYWSLAMSAIGAVQSLYGPIVNSLYPHMVNKKDFAFAMRLAKISIPFILLGSIAFYCLSDLIVLVLGGDKYVGAGTVLHAISPVVPLSFYAMYFGWPILGAIGHVKKLTNSTIVISILGAVALLIACISGFASVLMFALIRDLIELVLCLARGLLVARALQEQHLRKAESAA</sequence>
<evidence type="ECO:0000313" key="8">
    <source>
        <dbReference type="Proteomes" id="UP000405524"/>
    </source>
</evidence>
<dbReference type="InterPro" id="IPR050833">
    <property type="entry name" value="Poly_Biosynth_Transport"/>
</dbReference>
<keyword evidence="4 6" id="KW-1133">Transmembrane helix</keyword>
<feature type="transmembrane region" description="Helical" evidence="6">
    <location>
        <begin position="245"/>
        <end position="270"/>
    </location>
</feature>
<proteinExistence type="predicted"/>
<reference evidence="7 8" key="1">
    <citation type="submission" date="2019-10" db="EMBL/GenBank/DDBJ databases">
        <authorList>
            <person name="Wolf R A."/>
        </authorList>
    </citation>
    <scope>NUCLEOTIDE SEQUENCE [LARGE SCALE GENOMIC DNA]</scope>
    <source>
        <strain evidence="7">Collinsella_intestinalis_DSM_13632</strain>
    </source>
</reference>
<evidence type="ECO:0000256" key="5">
    <source>
        <dbReference type="ARBA" id="ARBA00023136"/>
    </source>
</evidence>
<evidence type="ECO:0000256" key="1">
    <source>
        <dbReference type="ARBA" id="ARBA00004651"/>
    </source>
</evidence>
<dbReference type="Proteomes" id="UP000405524">
    <property type="component" value="Unassembled WGS sequence"/>
</dbReference>
<feature type="transmembrane region" description="Helical" evidence="6">
    <location>
        <begin position="169"/>
        <end position="191"/>
    </location>
</feature>
<feature type="transmembrane region" description="Helical" evidence="6">
    <location>
        <begin position="12"/>
        <end position="31"/>
    </location>
</feature>